<protein>
    <submittedName>
        <fullName evidence="2">Uncharacterized protein</fullName>
    </submittedName>
</protein>
<dbReference type="AlphaFoldDB" id="A0A813YDM2"/>
<dbReference type="OrthoDB" id="10042846at2759"/>
<evidence type="ECO:0000313" key="3">
    <source>
        <dbReference type="Proteomes" id="UP000663832"/>
    </source>
</evidence>
<feature type="region of interest" description="Disordered" evidence="1">
    <location>
        <begin position="421"/>
        <end position="447"/>
    </location>
</feature>
<sequence>MAAIPPTDKMNFRTQLVDGKPQIFFEPIDNSSTRAKSKRNSRAINTINRQSEQKSKINNQKYPSEYETKRQLNKTEQPTNQKQVNEDNSKLGVYMTMDEIADLVNAVKENAKSDINTNHEPRAPSPPRQQYHEPKVPPVVPNLDLALDQPPAPPLPPPPKISAQDEAALDKKRQKWMREKAEIERMKLEIEYDQLKHQLSPRYKKDSISSQRSTFQYDFPPPNKQVPTITNVPIIPPPLPQSSKQNGHQYDMSTRNNDESSQDTYKTRLMEKKQVQWKQENAEKNQLWDPFGRSGAGAPKINENPPRTSQPPPPPLPPQTNATLPYRAPPVSQPQPYDNSSSSILPSDRTRVPAAMRTNIAFGNSRHQDDVDNVKEIERRQWLNDLHKQIEDNKRKKYGQQETERRQDFLRENVNPLVQEAANRHQQSSDTSNHMGRDSNKFNQNNTSEKQTYAGSLLNQNTGGNIFGSDYDTSHLNVGSNQQQAYRQIDARRDEAVNTVDATFRSDHGIQTDLRIPPNRRMPNGYDDSDLPPQAPNHNRNKKPTRVNSVDDNRQTPGSNSNNVGRKSQMNGNRPNSDVIDTQQRPIWNYNKEKRGEYVPNSKRDPNYETRQRLKQLQLGNYDCVDDVQKKTCYNRWNSDGDIQQNKQGQMNRTRSTVPKTTSYGNHKDESIMNLLKGQNKQQSQQQEAYGTKYPSSNHTKTDDDYTSNRVSSLDRYDNYAPYTQSDDVNESNKIYSQPIETTSQKQISEPTTNGNYQQREWDNTNRQYPVAQTPQYSAPTTKQEHILQQLSTIKENLIRRQRELASPLNVAPV</sequence>
<feature type="compositionally biased region" description="Polar residues" evidence="1">
    <location>
        <begin position="74"/>
        <end position="83"/>
    </location>
</feature>
<feature type="compositionally biased region" description="Polar residues" evidence="1">
    <location>
        <begin position="241"/>
        <end position="255"/>
    </location>
</feature>
<feature type="compositionally biased region" description="Basic and acidic residues" evidence="1">
    <location>
        <begin position="591"/>
        <end position="609"/>
    </location>
</feature>
<feature type="compositionally biased region" description="Polar residues" evidence="1">
    <location>
        <begin position="555"/>
        <end position="586"/>
    </location>
</feature>
<feature type="region of interest" description="Disordered" evidence="1">
    <location>
        <begin position="637"/>
        <end position="765"/>
    </location>
</feature>
<reference evidence="2" key="1">
    <citation type="submission" date="2021-02" db="EMBL/GenBank/DDBJ databases">
        <authorList>
            <person name="Nowell W R."/>
        </authorList>
    </citation>
    <scope>NUCLEOTIDE SEQUENCE</scope>
</reference>
<evidence type="ECO:0000256" key="1">
    <source>
        <dbReference type="SAM" id="MobiDB-lite"/>
    </source>
</evidence>
<feature type="region of interest" description="Disordered" evidence="1">
    <location>
        <begin position="23"/>
        <end position="90"/>
    </location>
</feature>
<keyword evidence="3" id="KW-1185">Reference proteome</keyword>
<accession>A0A813YDM2</accession>
<dbReference type="EMBL" id="CAJNOM010000038">
    <property type="protein sequence ID" value="CAF0882853.1"/>
    <property type="molecule type" value="Genomic_DNA"/>
</dbReference>
<feature type="compositionally biased region" description="Polar residues" evidence="1">
    <location>
        <begin position="42"/>
        <end position="62"/>
    </location>
</feature>
<feature type="compositionally biased region" description="Polar residues" evidence="1">
    <location>
        <begin position="424"/>
        <end position="434"/>
    </location>
</feature>
<organism evidence="2 3">
    <name type="scientific">Adineta steineri</name>
    <dbReference type="NCBI Taxonomy" id="433720"/>
    <lineage>
        <taxon>Eukaryota</taxon>
        <taxon>Metazoa</taxon>
        <taxon>Spiralia</taxon>
        <taxon>Gnathifera</taxon>
        <taxon>Rotifera</taxon>
        <taxon>Eurotatoria</taxon>
        <taxon>Bdelloidea</taxon>
        <taxon>Adinetida</taxon>
        <taxon>Adinetidae</taxon>
        <taxon>Adineta</taxon>
    </lineage>
</organism>
<feature type="compositionally biased region" description="Pro residues" evidence="1">
    <location>
        <begin position="308"/>
        <end position="318"/>
    </location>
</feature>
<name>A0A813YDM2_9BILA</name>
<feature type="compositionally biased region" description="Pro residues" evidence="1">
    <location>
        <begin position="150"/>
        <end position="160"/>
    </location>
</feature>
<feature type="region of interest" description="Disordered" evidence="1">
    <location>
        <begin position="201"/>
        <end position="350"/>
    </location>
</feature>
<proteinExistence type="predicted"/>
<feature type="region of interest" description="Disordered" evidence="1">
    <location>
        <begin position="113"/>
        <end position="174"/>
    </location>
</feature>
<feature type="compositionally biased region" description="Basic and acidic residues" evidence="1">
    <location>
        <begin position="113"/>
        <end position="122"/>
    </location>
</feature>
<dbReference type="Proteomes" id="UP000663832">
    <property type="component" value="Unassembled WGS sequence"/>
</dbReference>
<feature type="compositionally biased region" description="Polar residues" evidence="1">
    <location>
        <begin position="722"/>
        <end position="765"/>
    </location>
</feature>
<gene>
    <name evidence="2" type="ORF">QVE165_LOCUS8509</name>
</gene>
<evidence type="ECO:0000313" key="2">
    <source>
        <dbReference type="EMBL" id="CAF0882853.1"/>
    </source>
</evidence>
<feature type="compositionally biased region" description="Polar residues" evidence="1">
    <location>
        <begin position="637"/>
        <end position="665"/>
    </location>
</feature>
<feature type="compositionally biased region" description="Polar residues" evidence="1">
    <location>
        <begin position="334"/>
        <end position="345"/>
    </location>
</feature>
<feature type="compositionally biased region" description="Basic and acidic residues" evidence="1">
    <location>
        <begin position="265"/>
        <end position="274"/>
    </location>
</feature>
<feature type="region of interest" description="Disordered" evidence="1">
    <location>
        <begin position="500"/>
        <end position="609"/>
    </location>
</feature>
<comment type="caution">
    <text evidence="2">The sequence shown here is derived from an EMBL/GenBank/DDBJ whole genome shotgun (WGS) entry which is preliminary data.</text>
</comment>